<sequence length="2873" mass="326681">MDFWLFLTTFLLLVSLPLCVHREWIWNQIKIQLRKKFGLVDIDQFCIFYDKQNSKLTVHLIGITLQEVASVDKAKNTAASTSTNANTNAPAKVVKKLPASVKAVVGMLIEFPILLIVSLVVNHISLHIDKLKYNKHNLTLKVEHVYVYSTLNIRRLRPQLFQERMFVVQVQVGPVTVAGQEENSKPLIEMTTACLLTVSCCLATKAIAFEDVDLDIQLGIFNIFLNRCMDCTALHRQQVQPEQPKQQQQDLDMSTSKFMHLEHKIDSFSVTIQRINLEYQQIAALSLEINSLQVQAYFKRRTEPSIKFNTELIVFCLQELRLIETATMEITAALPPPDEHQNDLGSQYHQAMSSDALPHMDLLSVTWIINTPVLILPLNSQIFLDTLAHSQQKSAQHTTATTAAAAAANYELPQKKISNLPACTFAIVLNSAQLNILDVDGDKRSGYVASKSLIVRFSGEYIKKSNSSRNSSSFDDVPSTSSSSSASRFDSWFAQEEYKWLSGGSLSNLTSKNKSSIQESFFQQQQRGQQQTKSATTASTAVRWLSLLGRVSRKHPLNPVPAARSQQRHQIWVYRLSLKVIAQNVSIGYQHQQQMHDFVRIRNTVVIVKSSMHVIQNQVVFTAGNAVQSEAAIDKPLVYVWDVHHDTVMSASVFWLKSVPHALRALGGNSSKNMNTAPGDRPGWNRAWIQGISFSLDVTEGSIVALSLDAARSKDDKAPEGYVDNSPTDTVYTRMTLDTQKFTFVCEVPFGMVNQHFANEWKSRCRVEKLYIHQSSSCTQKDVDISELLERPEKQHVILWISQLDATTNYLLAAEKQLNVMVKVKKIGISYSIRNHYACLLLLKSLFAMKSQLRNDVGSNLGDQRKAASSSKPVLQISFDLLVGRADIQIGLPQENRIYLRMDELDVKHSIKDQKDVVKFRNIMLLGVSPTHRDKWEQLIEVDQLNITAITALELKAKKVLASIPYKYVLSAIIDSVIGLVKAIKELHARILEKDPSKRVFTYFGPSVKNNPVSIPHIKLRAKVFSIHFEDDPFEAKLRNIFRTGLQEQQRRLAYKEALDDKIYDMLHPKSSYATPETGSASSSIHQQPRTADELEPICALPPIINAAAVDNAEVYTQIAEAQKNLLEFYSEFWIKHINETNSEEAKFFEALHIKSNYRNSLTADDIDRTLDDGDSRRHDRFLLSKTFTIDIVPRPLYPPLANFTIEYVKVAFKPAAFMLEETRPFIQMVGNGVPLDNDFSILIPFHLSIKASRTWIKLRDYPLPLLYVPPTAASRIAWTLEGDYVLGDELGNSGGSRIIPITIIPPTSTGYCLLAVRTASPLKFYSVIDYHVLTQGMSMICWSISYSPAIQDLLRVLESLTPAQVDPSPRIGFWDKVRFMIHSQIKIKFSGGGKLALVVKGTRDPYQLSERGAGIAKVWSDDVVWLLGHENSQKEFMQIISQSYALGVPNLIHDGFVPQLPDSLPDKQDRITDDDKRVFLKVVLKLSDGFRLGIGLSYERLSCHGQDASNNTLCINCKYQTPHMLDRCRSEVFMPHYKVLYKSAQYVNTHYDKASYDAFRGFRSDFIHLSFSMVKLDSNNATLQSPDFSKDDPYFNYSGNVSHNAMYLSPCFLAHFQRWIRLFGSPVSIPIRQGKLFPTAEAKAKPFGELLNTIKYKIVINPLAISMLISDQETYLNMKGGVSAGMKARVGSFSVDMHSRKEIIRPNKMKSSSTNEPVKTAFVLHEAEVELSDIDLRVIKAYHRKSATGSKTPTRSFSAKSISGSTTHSEDQSYYPHDIPSFDEENYYSFPWIDTKDFVILDAEYQLPPLSQAKIEVFPFAFSPLFYYNKQHDEPGAEKRDYLRATHECTFGNGMDSHEFQKSYLNQRAADLDIVIENHDKQLDIIMHAMNVYKSEKEDLTQEYDLLKKKMDNLRVKRYMLHNYIAQLILETELNMTASDPSSGRESPQTTTSSIGCRDELSRWETLMGRFKDRCFVHNPQIIWNSSVRDSVYYLRKIYTDRSLEAYNLSARCLKFLEDLVQIAEKQQPWKPDELDAASKSASNANTPPPSSPSSDDINTTQALIDRLLSERSKKFVAYHEHEKAKKQQKESINSTSSTTGNACDGIYVLDDSGENVNDPDYQYETIPECYEMHSGYLIDMIHPQFICQSEKGLDHLVLLTNERIHIKGFRIIDDSIYNTADKDVRLVKSRIIAGLDNVQLLVAKKIDEANPYHSLARNGYGQFQERHWAAWTQPEQLWYYRDLSCFENFQRIASQLSGTMQLDLYNHLRIKISKDNSTSRKSPFEDRTNTIQLHFPQVKIILNSLQSHILYYTATHLVLGNDRSPREKAKLNKFQDVMLAAERSDLAETVKQVGVLQNRSRYFLGMHRRFLRELPYLDPLGLREFNKNKKKLSESLEKLYMVVEAIRSIQTFRKDIHLDETDSAKRFIFTSNEIIWEATMDDESQSSLCEWKLINTKYVQLDKSNGSHKSTVEVDRFHVKNTTEAPVFINVVDAYIDPSSSAGQEPNFSRQKMLSGMLDTLPPVGGIPVIQHLEINLMPLHVQISTAFGTAMKDYFFPRIAPESANDSEDDIQDQVLFSEDDDDDEAALEDLTISKTDSNNASVRSFGRKEGSFASFDLLAKKVKQTVVKKRKGKADELTVMKKRSSTNRTFIFVRIPAAKHCISFQGPSQSTFYNLYNFPFKQPKLEYRNKTWSVAEMTEEIQKQLTRAILRHSPALLKKKLLTKNTRDPPIALKRSLSTTSKPSSSVSVHSNIDLMDDSFIYSENNDTNGTTTSRPVSIHRQDELEDDGIETDVKSLYSVDPEEEQQRLAELQTIEKKKSHNVDQELLDIYMQTYKSEHESHTTDELTKNSQILFGPGYRSRNASISEI</sequence>
<feature type="region of interest" description="Disordered" evidence="2">
    <location>
        <begin position="1749"/>
        <end position="1776"/>
    </location>
</feature>
<feature type="domain" description="FMP27 WPPW motif-containing RBG unit" evidence="6">
    <location>
        <begin position="1686"/>
        <end position="2239"/>
    </location>
</feature>
<name>A0A0B7NNH6_9FUNG</name>
<reference evidence="7 8" key="1">
    <citation type="submission" date="2014-09" db="EMBL/GenBank/DDBJ databases">
        <authorList>
            <person name="Ellenberger Sabrina"/>
        </authorList>
    </citation>
    <scope>NUCLEOTIDE SEQUENCE [LARGE SCALE GENOMIC DNA]</scope>
    <source>
        <strain evidence="7 8">CBS 412.66</strain>
    </source>
</reference>
<proteinExistence type="predicted"/>
<feature type="compositionally biased region" description="Low complexity" evidence="2">
    <location>
        <begin position="465"/>
        <end position="486"/>
    </location>
</feature>
<feature type="region of interest" description="Disordered" evidence="2">
    <location>
        <begin position="464"/>
        <end position="486"/>
    </location>
</feature>
<accession>A0A0B7NNH6</accession>
<feature type="coiled-coil region" evidence="1">
    <location>
        <begin position="1891"/>
        <end position="1918"/>
    </location>
</feature>
<evidence type="ECO:0000256" key="1">
    <source>
        <dbReference type="SAM" id="Coils"/>
    </source>
</evidence>
<keyword evidence="1" id="KW-0175">Coiled coil</keyword>
<feature type="domain" description="FMP27/BLTP2/Hobbit GFWDK motif-containing RBG unit" evidence="4">
    <location>
        <begin position="1261"/>
        <end position="1409"/>
    </location>
</feature>
<protein>
    <recommendedName>
        <fullName evidence="9">FMP27 GFWDK domain-containing protein</fullName>
    </recommendedName>
</protein>
<dbReference type="STRING" id="35722.A0A0B7NNH6"/>
<evidence type="ECO:0008006" key="9">
    <source>
        <dbReference type="Google" id="ProtNLM"/>
    </source>
</evidence>
<dbReference type="SMART" id="SM01215">
    <property type="entry name" value="Fmp27_SW"/>
    <property type="match status" value="1"/>
</dbReference>
<evidence type="ECO:0000259" key="6">
    <source>
        <dbReference type="SMART" id="SM01216"/>
    </source>
</evidence>
<dbReference type="PANTHER" id="PTHR15678:SF6">
    <property type="entry name" value="BRIDGE-LIKE LIPID TRANSFER PROTEIN FAMILY MEMBER 2"/>
    <property type="match status" value="1"/>
</dbReference>
<dbReference type="Proteomes" id="UP000054107">
    <property type="component" value="Unassembled WGS sequence"/>
</dbReference>
<evidence type="ECO:0000313" key="8">
    <source>
        <dbReference type="Proteomes" id="UP000054107"/>
    </source>
</evidence>
<dbReference type="Pfam" id="PF10344">
    <property type="entry name" value="Hobbit"/>
    <property type="match status" value="1"/>
</dbReference>
<dbReference type="PANTHER" id="PTHR15678">
    <property type="entry name" value="ANTIGEN MLAA-22-RELATED"/>
    <property type="match status" value="1"/>
</dbReference>
<dbReference type="InterPro" id="IPR019415">
    <property type="entry name" value="FMP27_SW_RBG"/>
</dbReference>
<feature type="chain" id="PRO_5002121558" description="FMP27 GFWDK domain-containing protein" evidence="3">
    <location>
        <begin position="23"/>
        <end position="2873"/>
    </location>
</feature>
<organism evidence="7 8">
    <name type="scientific">Parasitella parasitica</name>
    <dbReference type="NCBI Taxonomy" id="35722"/>
    <lineage>
        <taxon>Eukaryota</taxon>
        <taxon>Fungi</taxon>
        <taxon>Fungi incertae sedis</taxon>
        <taxon>Mucoromycota</taxon>
        <taxon>Mucoromycotina</taxon>
        <taxon>Mucoromycetes</taxon>
        <taxon>Mucorales</taxon>
        <taxon>Mucorineae</taxon>
        <taxon>Mucoraceae</taxon>
        <taxon>Parasitella</taxon>
    </lineage>
</organism>
<dbReference type="SMART" id="SM01214">
    <property type="entry name" value="Fmp27_GFWDK"/>
    <property type="match status" value="1"/>
</dbReference>
<dbReference type="SMART" id="SM01216">
    <property type="entry name" value="Fmp27_WPPW"/>
    <property type="match status" value="1"/>
</dbReference>
<dbReference type="InterPro" id="IPR019449">
    <property type="entry name" value="FMP27_WPPW_RBG"/>
</dbReference>
<feature type="compositionally biased region" description="Polar residues" evidence="2">
    <location>
        <begin position="1749"/>
        <end position="1768"/>
    </location>
</feature>
<evidence type="ECO:0000259" key="4">
    <source>
        <dbReference type="SMART" id="SM01214"/>
    </source>
</evidence>
<evidence type="ECO:0000259" key="5">
    <source>
        <dbReference type="SMART" id="SM01215"/>
    </source>
</evidence>
<feature type="domain" description="FMP27 SW motif-containing RBG unit" evidence="5">
    <location>
        <begin position="1121"/>
        <end position="1243"/>
    </location>
</feature>
<dbReference type="EMBL" id="LN733608">
    <property type="protein sequence ID" value="CEP17090.1"/>
    <property type="molecule type" value="Genomic_DNA"/>
</dbReference>
<keyword evidence="3" id="KW-0732">Signal</keyword>
<feature type="region of interest" description="Disordered" evidence="2">
    <location>
        <begin position="2032"/>
        <end position="2059"/>
    </location>
</feature>
<keyword evidence="8" id="KW-1185">Reference proteome</keyword>
<dbReference type="InterPro" id="IPR019441">
    <property type="entry name" value="FMP27/BLTP2/Hobbit_GFWDK_RBG"/>
</dbReference>
<dbReference type="InterPro" id="IPR045167">
    <property type="entry name" value="Hobbit"/>
</dbReference>
<gene>
    <name evidence="7" type="primary">PARPA_11382.1 scaffold 44101</name>
</gene>
<dbReference type="OrthoDB" id="1562405at2759"/>
<evidence type="ECO:0000256" key="3">
    <source>
        <dbReference type="SAM" id="SignalP"/>
    </source>
</evidence>
<evidence type="ECO:0000256" key="2">
    <source>
        <dbReference type="SAM" id="MobiDB-lite"/>
    </source>
</evidence>
<evidence type="ECO:0000313" key="7">
    <source>
        <dbReference type="EMBL" id="CEP17090.1"/>
    </source>
</evidence>
<feature type="signal peptide" evidence="3">
    <location>
        <begin position="1"/>
        <end position="22"/>
    </location>
</feature>